<protein>
    <recommendedName>
        <fullName evidence="5">Phosphatidylinositol glycan, class T</fullName>
    </recommendedName>
</protein>
<dbReference type="PANTHER" id="PTHR12959">
    <property type="entry name" value="GPI TRANSAMIDASE COMPONENT PIG-T-RELATED"/>
    <property type="match status" value="1"/>
</dbReference>
<feature type="chain" id="PRO_5021185294" description="Phosphatidylinositol glycan, class T" evidence="2">
    <location>
        <begin position="20"/>
        <end position="558"/>
    </location>
</feature>
<feature type="signal peptide" evidence="2">
    <location>
        <begin position="1"/>
        <end position="19"/>
    </location>
</feature>
<gene>
    <name evidence="3" type="ORF">SeMB42_g03300</name>
</gene>
<sequence length="558" mass="62565">MTWITLALLLIHGIILAAAASDISIHPHVESPRSSSLSSYDEHVLIQQFPDGKVLMVASHTRWIHHDDVWIDAYNGHFNLLPRSLGEAFIKHQIEEFQLVFTQGRWMYDKWGLTCSDSVQAAPSGVALSTVFKNVPDVDAAWKGFTHALSGLFCASLNFMDDAKTVAWSPLTGVRPWNDTRQARSRYSSLPREAVCTENLTPWTKLLPCQTKAGLASLYNSYKVYDANYHSLATSIVSACRDVDCAKTDLKFTQSLTVVLDPVRFHNSKDWSFSSLFHHKLSRSCPIANTSVIRLILPANELNPRYELLVEPDESIVDYENGTALFQYDFSQRNDLDIGIHWNDASVDYVTCANPSPISIRRSATGFGQERGGFHVKIVNHNPSSPIEITYYEYIQWFLKVYLHTYKVETHPHHSGILKALSVQPAIDRKRPTVLQARLLLPPNNSITELSFDFDMAFIKYTEHPPDAIRGFDVAPAIAIIHGTKFSNSTNSNDIRVYTEPILVSLPTPDFSMPYNVITMTCTLLALFFGSTFNMLTRNYVPIQVSSEALPSASASAS</sequence>
<organism evidence="3 4">
    <name type="scientific">Synchytrium endobioticum</name>
    <dbReference type="NCBI Taxonomy" id="286115"/>
    <lineage>
        <taxon>Eukaryota</taxon>
        <taxon>Fungi</taxon>
        <taxon>Fungi incertae sedis</taxon>
        <taxon>Chytridiomycota</taxon>
        <taxon>Chytridiomycota incertae sedis</taxon>
        <taxon>Chytridiomycetes</taxon>
        <taxon>Synchytriales</taxon>
        <taxon>Synchytriaceae</taxon>
        <taxon>Synchytrium</taxon>
    </lineage>
</organism>
<dbReference type="GO" id="GO:0016255">
    <property type="term" value="P:attachment of GPI anchor to protein"/>
    <property type="evidence" value="ECO:0007669"/>
    <property type="project" value="InterPro"/>
</dbReference>
<dbReference type="VEuPathDB" id="FungiDB:SeMB42_g03300"/>
<reference evidence="3 4" key="1">
    <citation type="journal article" date="2019" name="Sci. Rep.">
        <title>Comparative genomics of chytrid fungi reveal insights into the obligate biotrophic and pathogenic lifestyle of Synchytrium endobioticum.</title>
        <authorList>
            <person name="van de Vossenberg B.T.L.H."/>
            <person name="Warris S."/>
            <person name="Nguyen H.D.T."/>
            <person name="van Gent-Pelzer M.P.E."/>
            <person name="Joly D.L."/>
            <person name="van de Geest H.C."/>
            <person name="Bonants P.J.M."/>
            <person name="Smith D.S."/>
            <person name="Levesque C.A."/>
            <person name="van der Lee T.A.J."/>
        </authorList>
    </citation>
    <scope>NUCLEOTIDE SEQUENCE [LARGE SCALE GENOMIC DNA]</scope>
    <source>
        <strain evidence="3 4">MB42</strain>
    </source>
</reference>
<comment type="caution">
    <text evidence="3">The sequence shown here is derived from an EMBL/GenBank/DDBJ whole genome shotgun (WGS) entry which is preliminary data.</text>
</comment>
<proteinExistence type="predicted"/>
<dbReference type="PANTHER" id="PTHR12959:SF11">
    <property type="entry name" value="GPI TRANSAMIDASE COMPONENT PIG-T"/>
    <property type="match status" value="1"/>
</dbReference>
<dbReference type="Pfam" id="PF04113">
    <property type="entry name" value="Gpi16"/>
    <property type="match status" value="1"/>
</dbReference>
<dbReference type="GO" id="GO:0042765">
    <property type="term" value="C:GPI-anchor transamidase complex"/>
    <property type="evidence" value="ECO:0007669"/>
    <property type="project" value="InterPro"/>
</dbReference>
<keyword evidence="1" id="KW-0472">Membrane</keyword>
<dbReference type="STRING" id="286115.A0A507D834"/>
<name>A0A507D834_9FUNG</name>
<evidence type="ECO:0000256" key="1">
    <source>
        <dbReference type="SAM" id="Phobius"/>
    </source>
</evidence>
<keyword evidence="1" id="KW-1133">Transmembrane helix</keyword>
<dbReference type="EMBL" id="QEAN01000115">
    <property type="protein sequence ID" value="TPX47477.1"/>
    <property type="molecule type" value="Genomic_DNA"/>
</dbReference>
<evidence type="ECO:0000313" key="4">
    <source>
        <dbReference type="Proteomes" id="UP000317494"/>
    </source>
</evidence>
<keyword evidence="2" id="KW-0732">Signal</keyword>
<feature type="transmembrane region" description="Helical" evidence="1">
    <location>
        <begin position="515"/>
        <end position="536"/>
    </location>
</feature>
<accession>A0A507D834</accession>
<dbReference type="InterPro" id="IPR007245">
    <property type="entry name" value="PIG-T"/>
</dbReference>
<evidence type="ECO:0000256" key="2">
    <source>
        <dbReference type="SAM" id="SignalP"/>
    </source>
</evidence>
<dbReference type="Proteomes" id="UP000317494">
    <property type="component" value="Unassembled WGS sequence"/>
</dbReference>
<keyword evidence="4" id="KW-1185">Reference proteome</keyword>
<evidence type="ECO:0000313" key="3">
    <source>
        <dbReference type="EMBL" id="TPX47477.1"/>
    </source>
</evidence>
<keyword evidence="1" id="KW-0812">Transmembrane</keyword>
<evidence type="ECO:0008006" key="5">
    <source>
        <dbReference type="Google" id="ProtNLM"/>
    </source>
</evidence>
<dbReference type="AlphaFoldDB" id="A0A507D834"/>